<dbReference type="InterPro" id="IPR011294">
    <property type="entry name" value="3-OHbutyrate_DH"/>
</dbReference>
<sequence>MSDSAGDTAPKNKVAIVTGSTSGIGMGIARRLAAQGVNIVINGLGDASVIEAERAAIETEFSVRCLYSPANMLSGSEISGMVQLAVEVLGSCDILINNAGIQHVAPIDEFPDEKWDAILQINLVAAFHAIKAVIPPMKARGWGRIINIASAHALVASPYKSAYVAAKHGIAGLTKTAALEVAANRITVNAICPGYVWTPLVEAQIPGTMAARGMTKEQVIHDVLLEAQPTKEFVTIDQVAALAAFLCSPETASITGAIIPIDGGWTAH</sequence>
<dbReference type="GO" id="GO:0003858">
    <property type="term" value="F:3-hydroxybutyrate dehydrogenase activity"/>
    <property type="evidence" value="ECO:0007669"/>
    <property type="project" value="UniProtKB-EC"/>
</dbReference>
<dbReference type="PANTHER" id="PTHR42879:SF2">
    <property type="entry name" value="3-OXOACYL-[ACYL-CARRIER-PROTEIN] REDUCTASE FABG"/>
    <property type="match status" value="1"/>
</dbReference>
<gene>
    <name evidence="2" type="ORF">QFZ34_000499</name>
</gene>
<dbReference type="InterPro" id="IPR020904">
    <property type="entry name" value="Sc_DH/Rdtase_CS"/>
</dbReference>
<dbReference type="PROSITE" id="PS00061">
    <property type="entry name" value="ADH_SHORT"/>
    <property type="match status" value="1"/>
</dbReference>
<dbReference type="EMBL" id="JAUSZT010000002">
    <property type="protein sequence ID" value="MDQ0995322.1"/>
    <property type="molecule type" value="Genomic_DNA"/>
</dbReference>
<dbReference type="PRINTS" id="PR00080">
    <property type="entry name" value="SDRFAMILY"/>
</dbReference>
<dbReference type="InterPro" id="IPR050259">
    <property type="entry name" value="SDR"/>
</dbReference>
<dbReference type="NCBIfam" id="NF009093">
    <property type="entry name" value="PRK12429.1"/>
    <property type="match status" value="1"/>
</dbReference>
<dbReference type="Gene3D" id="3.40.50.720">
    <property type="entry name" value="NAD(P)-binding Rossmann-like Domain"/>
    <property type="match status" value="1"/>
</dbReference>
<accession>A0ABU0S3K6</accession>
<dbReference type="EC" id="1.1.1.30" evidence="2"/>
<dbReference type="Pfam" id="PF13561">
    <property type="entry name" value="adh_short_C2"/>
    <property type="match status" value="1"/>
</dbReference>
<organism evidence="2 3">
    <name type="scientific">Phyllobacterium ifriqiyense</name>
    <dbReference type="NCBI Taxonomy" id="314238"/>
    <lineage>
        <taxon>Bacteria</taxon>
        <taxon>Pseudomonadati</taxon>
        <taxon>Pseudomonadota</taxon>
        <taxon>Alphaproteobacteria</taxon>
        <taxon>Hyphomicrobiales</taxon>
        <taxon>Phyllobacteriaceae</taxon>
        <taxon>Phyllobacterium</taxon>
    </lineage>
</organism>
<comment type="similarity">
    <text evidence="1">Belongs to the short-chain dehydrogenases/reductases (SDR) family.</text>
</comment>
<evidence type="ECO:0000313" key="3">
    <source>
        <dbReference type="Proteomes" id="UP001237780"/>
    </source>
</evidence>
<dbReference type="SUPFAM" id="SSF51735">
    <property type="entry name" value="NAD(P)-binding Rossmann-fold domains"/>
    <property type="match status" value="1"/>
</dbReference>
<evidence type="ECO:0000256" key="1">
    <source>
        <dbReference type="ARBA" id="ARBA00006484"/>
    </source>
</evidence>
<dbReference type="Proteomes" id="UP001237780">
    <property type="component" value="Unassembled WGS sequence"/>
</dbReference>
<keyword evidence="3" id="KW-1185">Reference proteome</keyword>
<dbReference type="NCBIfam" id="TIGR01963">
    <property type="entry name" value="PHB_DH"/>
    <property type="match status" value="1"/>
</dbReference>
<dbReference type="PRINTS" id="PR00081">
    <property type="entry name" value="GDHRDH"/>
</dbReference>
<reference evidence="2 3" key="1">
    <citation type="submission" date="2023-07" db="EMBL/GenBank/DDBJ databases">
        <title>Comparative genomics of wheat-associated soil bacteria to identify genetic determinants of phenazine resistance.</title>
        <authorList>
            <person name="Mouncey N."/>
        </authorList>
    </citation>
    <scope>NUCLEOTIDE SEQUENCE [LARGE SCALE GENOMIC DNA]</scope>
    <source>
        <strain evidence="2 3">W4I11</strain>
    </source>
</reference>
<comment type="caution">
    <text evidence="2">The sequence shown here is derived from an EMBL/GenBank/DDBJ whole genome shotgun (WGS) entry which is preliminary data.</text>
</comment>
<dbReference type="InterPro" id="IPR002347">
    <property type="entry name" value="SDR_fam"/>
</dbReference>
<keyword evidence="2" id="KW-0560">Oxidoreductase</keyword>
<name>A0ABU0S3K6_9HYPH</name>
<proteinExistence type="inferred from homology"/>
<protein>
    <submittedName>
        <fullName evidence="2">3-hydroxybutyrate dehydrogenase</fullName>
        <ecNumber evidence="2">1.1.1.30</ecNumber>
    </submittedName>
</protein>
<dbReference type="InterPro" id="IPR036291">
    <property type="entry name" value="NAD(P)-bd_dom_sf"/>
</dbReference>
<dbReference type="PANTHER" id="PTHR42879">
    <property type="entry name" value="3-OXOACYL-(ACYL-CARRIER-PROTEIN) REDUCTASE"/>
    <property type="match status" value="1"/>
</dbReference>
<dbReference type="RefSeq" id="WP_307276397.1">
    <property type="nucleotide sequence ID" value="NZ_JAUSZT010000002.1"/>
</dbReference>
<evidence type="ECO:0000313" key="2">
    <source>
        <dbReference type="EMBL" id="MDQ0995322.1"/>
    </source>
</evidence>